<comment type="caution">
    <text evidence="3">The sequence shown here is derived from an EMBL/GenBank/DDBJ whole genome shotgun (WGS) entry which is preliminary data.</text>
</comment>
<keyword evidence="4" id="KW-1185">Reference proteome</keyword>
<feature type="transmembrane region" description="Helical" evidence="2">
    <location>
        <begin position="421"/>
        <end position="442"/>
    </location>
</feature>
<reference evidence="3" key="1">
    <citation type="submission" date="2014-02" db="EMBL/GenBank/DDBJ databases">
        <title>Expanding our view of genomic diversity in Candidatus Accumulibacter clades.</title>
        <authorList>
            <person name="Skennerton C.T."/>
            <person name="Barr J.J."/>
            <person name="Slater F.R."/>
            <person name="Bond P.L."/>
            <person name="Tyson G.W."/>
        </authorList>
    </citation>
    <scope>NUCLEOTIDE SEQUENCE [LARGE SCALE GENOMIC DNA]</scope>
</reference>
<evidence type="ECO:0000313" key="4">
    <source>
        <dbReference type="Proteomes" id="UP000022141"/>
    </source>
</evidence>
<evidence type="ECO:0000256" key="1">
    <source>
        <dbReference type="SAM" id="MobiDB-lite"/>
    </source>
</evidence>
<dbReference type="EMBL" id="JEMY01000033">
    <property type="protein sequence ID" value="EXI87571.1"/>
    <property type="molecule type" value="Genomic_DNA"/>
</dbReference>
<feature type="transmembrane region" description="Helical" evidence="2">
    <location>
        <begin position="41"/>
        <end position="59"/>
    </location>
</feature>
<feature type="transmembrane region" description="Helical" evidence="2">
    <location>
        <begin position="390"/>
        <end position="409"/>
    </location>
</feature>
<dbReference type="STRING" id="1454004.AW11_02435"/>
<dbReference type="AlphaFoldDB" id="A0A011PJ75"/>
<organism evidence="3 4">
    <name type="scientific">Accumulibacter regalis</name>
    <dbReference type="NCBI Taxonomy" id="522306"/>
    <lineage>
        <taxon>Bacteria</taxon>
        <taxon>Pseudomonadati</taxon>
        <taxon>Pseudomonadota</taxon>
        <taxon>Betaproteobacteria</taxon>
        <taxon>Candidatus Accumulibacter</taxon>
    </lineage>
</organism>
<gene>
    <name evidence="3" type="ORF">AW11_02435</name>
</gene>
<feature type="transmembrane region" description="Helical" evidence="2">
    <location>
        <begin position="170"/>
        <end position="189"/>
    </location>
</feature>
<feature type="transmembrane region" description="Helical" evidence="2">
    <location>
        <begin position="248"/>
        <end position="277"/>
    </location>
</feature>
<feature type="transmembrane region" description="Helical" evidence="2">
    <location>
        <begin position="448"/>
        <end position="466"/>
    </location>
</feature>
<evidence type="ECO:0000256" key="2">
    <source>
        <dbReference type="SAM" id="Phobius"/>
    </source>
</evidence>
<evidence type="ECO:0000313" key="3">
    <source>
        <dbReference type="EMBL" id="EXI87571.1"/>
    </source>
</evidence>
<feature type="transmembrane region" description="Helical" evidence="2">
    <location>
        <begin position="289"/>
        <end position="310"/>
    </location>
</feature>
<evidence type="ECO:0008006" key="5">
    <source>
        <dbReference type="Google" id="ProtNLM"/>
    </source>
</evidence>
<dbReference type="PATRIC" id="fig|1454004.3.peg.2516"/>
<feature type="region of interest" description="Disordered" evidence="1">
    <location>
        <begin position="529"/>
        <end position="561"/>
    </location>
</feature>
<feature type="transmembrane region" description="Helical" evidence="2">
    <location>
        <begin position="223"/>
        <end position="241"/>
    </location>
</feature>
<keyword evidence="2" id="KW-0472">Membrane</keyword>
<proteinExistence type="predicted"/>
<dbReference type="Proteomes" id="UP000022141">
    <property type="component" value="Unassembled WGS sequence"/>
</dbReference>
<keyword evidence="2" id="KW-1133">Transmembrane helix</keyword>
<dbReference type="eggNOG" id="COG2311">
    <property type="taxonomic scope" value="Bacteria"/>
</dbReference>
<feature type="transmembrane region" description="Helical" evidence="2">
    <location>
        <begin position="368"/>
        <end position="384"/>
    </location>
</feature>
<protein>
    <recommendedName>
        <fullName evidence="5">Glycosyltransferase RgtA/B/C/D-like domain-containing protein</fullName>
    </recommendedName>
</protein>
<accession>A0A011PJ75</accession>
<keyword evidence="2" id="KW-0812">Transmembrane</keyword>
<name>A0A011PJ75_ACCRE</name>
<feature type="transmembrane region" description="Helical" evidence="2">
    <location>
        <begin position="80"/>
        <end position="98"/>
    </location>
</feature>
<feature type="transmembrane region" description="Helical" evidence="2">
    <location>
        <begin position="196"/>
        <end position="217"/>
    </location>
</feature>
<sequence length="561" mass="61431">MTFRRLSLAALGLTALAIAFILANAEPYGRIFWHLLSTHDLAAAWLMLSILVLGQWLGSRNPAHGAWMERLLLGLDRQRHALALGLWLALCAGSLWVYHDQPLSMDEYAAAFQAKVFAAGAMHGQFPPELLDQLIPAGFQNHFLMVNRHTGAVFSAYWPGFAILLTPFEWLGIPWACNPTLVAASFLLVGRIARELIASPLAAGWALLFALASPAFVANGITYYSMPAHLLFNLGFAWLLLAPSPWRLFLAGLVGGFALVLHNPFPHTVFALPWIIWLGGRRGAGLRNLAWLGAGYLPMVLVLGVGWSLWQQQALRESAAATTVVHAAPAAAADWAQRAGALVSGLLRFFRWPDDTILYARLGGLAKLWLWASPLLLLLAWFGGRAERTIGIRLLGASALLTFFAYFTIPFDQGHGWGYRYFHPAWGALPVLAALGAVKLSAAEGPRAAQPLLVLTLVSLVAANGLRLTQMGVFMADHLAQFPPRVQAGQRSVLHNGRGYYARDLIQNDPWLRGREIIFLAPSDKEREMARRHNPQQSLAGRNRFGATYTDEGAPVADSGR</sequence>